<keyword evidence="1" id="KW-0472">Membrane</keyword>
<protein>
    <recommendedName>
        <fullName evidence="2">Transcriptional repressor PaaX-like central Cas2-like domain-containing protein</fullName>
    </recommendedName>
</protein>
<reference evidence="3 4" key="1">
    <citation type="journal article" date="2016" name="Nat. Commun.">
        <title>Thousands of microbial genomes shed light on interconnected biogeochemical processes in an aquifer system.</title>
        <authorList>
            <person name="Anantharaman K."/>
            <person name="Brown C.T."/>
            <person name="Hug L.A."/>
            <person name="Sharon I."/>
            <person name="Castelle C.J."/>
            <person name="Probst A.J."/>
            <person name="Thomas B.C."/>
            <person name="Singh A."/>
            <person name="Wilkins M.J."/>
            <person name="Karaoz U."/>
            <person name="Brodie E.L."/>
            <person name="Williams K.H."/>
            <person name="Hubbard S.S."/>
            <person name="Banfield J.F."/>
        </authorList>
    </citation>
    <scope>NUCLEOTIDE SEQUENCE [LARGE SCALE GENOMIC DNA]</scope>
</reference>
<evidence type="ECO:0000256" key="1">
    <source>
        <dbReference type="SAM" id="Phobius"/>
    </source>
</evidence>
<dbReference type="Gene3D" id="3.30.70.2650">
    <property type="match status" value="1"/>
</dbReference>
<evidence type="ECO:0000259" key="2">
    <source>
        <dbReference type="Pfam" id="PF20803"/>
    </source>
</evidence>
<feature type="transmembrane region" description="Helical" evidence="1">
    <location>
        <begin position="21"/>
        <end position="44"/>
    </location>
</feature>
<evidence type="ECO:0000313" key="4">
    <source>
        <dbReference type="Proteomes" id="UP000178091"/>
    </source>
</evidence>
<dbReference type="InterPro" id="IPR048846">
    <property type="entry name" value="PaaX-like_central"/>
</dbReference>
<dbReference type="Pfam" id="PF20803">
    <property type="entry name" value="PaaX_M"/>
    <property type="match status" value="1"/>
</dbReference>
<comment type="caution">
    <text evidence="3">The sequence shown here is derived from an EMBL/GenBank/DDBJ whole genome shotgun (WGS) entry which is preliminary data.</text>
</comment>
<feature type="domain" description="Transcriptional repressor PaaX-like central Cas2-like" evidence="2">
    <location>
        <begin position="101"/>
        <end position="141"/>
    </location>
</feature>
<dbReference type="AlphaFoldDB" id="A0A1F4XRR8"/>
<name>A0A1F4XRR8_9BACT</name>
<proteinExistence type="predicted"/>
<keyword evidence="1" id="KW-0812">Transmembrane</keyword>
<organism evidence="3 4">
    <name type="scientific">Candidatus Adlerbacteria bacterium RIFCSPHIGHO2_12_FULL_53_18</name>
    <dbReference type="NCBI Taxonomy" id="1797242"/>
    <lineage>
        <taxon>Bacteria</taxon>
        <taxon>Candidatus Adleribacteriota</taxon>
    </lineage>
</organism>
<evidence type="ECO:0000313" key="3">
    <source>
        <dbReference type="EMBL" id="OGC84390.1"/>
    </source>
</evidence>
<dbReference type="EMBL" id="MEWW01000016">
    <property type="protein sequence ID" value="OGC84390.1"/>
    <property type="molecule type" value="Genomic_DNA"/>
</dbReference>
<accession>A0A1F4XRR8</accession>
<keyword evidence="1" id="KW-1133">Transmembrane helix</keyword>
<sequence length="141" mass="15664">MGKIEDSVRKKVRRTRINSAIIGTLAVSGGLAVAILAPNVLGALGKTGLLPQRRQAVKKSLTKLIEHGYVVLEDGRARLTPNGETYAAFIGEGKLAPKKPRRWDGKWRVLIFDIPERRRGTRAQIRRTLLQLGFTRLQDSV</sequence>
<gene>
    <name evidence="3" type="ORF">A3F55_00220</name>
</gene>
<dbReference type="Proteomes" id="UP000178091">
    <property type="component" value="Unassembled WGS sequence"/>
</dbReference>